<dbReference type="SUPFAM" id="SSF53448">
    <property type="entry name" value="Nucleotide-diphospho-sugar transferases"/>
    <property type="match status" value="1"/>
</dbReference>
<dbReference type="EMBL" id="JBHMEW010000061">
    <property type="protein sequence ID" value="MFB9212481.1"/>
    <property type="molecule type" value="Genomic_DNA"/>
</dbReference>
<dbReference type="Pfam" id="PF09837">
    <property type="entry name" value="DUF2064"/>
    <property type="match status" value="1"/>
</dbReference>
<dbReference type="InterPro" id="IPR029044">
    <property type="entry name" value="Nucleotide-diphossugar_trans"/>
</dbReference>
<evidence type="ECO:0000313" key="2">
    <source>
        <dbReference type="Proteomes" id="UP001589654"/>
    </source>
</evidence>
<dbReference type="NCBIfam" id="TIGR04282">
    <property type="entry name" value="glyco_like_cofC"/>
    <property type="match status" value="1"/>
</dbReference>
<name>A0ABV5J6M9_9BACT</name>
<dbReference type="PANTHER" id="PTHR36529:SF1">
    <property type="entry name" value="GLYCOSYLTRANSFERASE"/>
    <property type="match status" value="1"/>
</dbReference>
<dbReference type="InterPro" id="IPR018641">
    <property type="entry name" value="Trfase_1_rSAM/seldom-assoc"/>
</dbReference>
<proteinExistence type="predicted"/>
<reference evidence="1 2" key="1">
    <citation type="submission" date="2024-09" db="EMBL/GenBank/DDBJ databases">
        <authorList>
            <person name="Sun Q."/>
            <person name="Mori K."/>
        </authorList>
    </citation>
    <scope>NUCLEOTIDE SEQUENCE [LARGE SCALE GENOMIC DNA]</scope>
    <source>
        <strain evidence="1 2">CECT 7682</strain>
    </source>
</reference>
<dbReference type="Proteomes" id="UP001589654">
    <property type="component" value="Unassembled WGS sequence"/>
</dbReference>
<evidence type="ECO:0000313" key="1">
    <source>
        <dbReference type="EMBL" id="MFB9212481.1"/>
    </source>
</evidence>
<protein>
    <submittedName>
        <fullName evidence="1">TIGR04282 family arsenosugar biosynthesis glycosyltransferase</fullName>
    </submittedName>
</protein>
<dbReference type="PANTHER" id="PTHR36529">
    <property type="entry name" value="SLL1095 PROTEIN"/>
    <property type="match status" value="1"/>
</dbReference>
<gene>
    <name evidence="1" type="ORF">ACFFUR_11750</name>
</gene>
<sequence>MQDNAIIVFQKAPLEGKVKTRLSAVIGDKKAVEVYRYLLKHTHAILAKYPVDIFVYFQEKVDPSFLNNERYKSGLQTGNDLGEKMKNAFEDVFKKGYQKVAIIGSDCLELNGNILDEAFEALTFQDLVIGPAKDGGYYLLGLKDPYPSLFEHMPWSSPQVYSKTMQEVKSLKLNAHKLPKLADVDEYKDLGELKGILNIP</sequence>
<dbReference type="RefSeq" id="WP_290247647.1">
    <property type="nucleotide sequence ID" value="NZ_JAUFQT010000001.1"/>
</dbReference>
<comment type="caution">
    <text evidence="1">The sequence shown here is derived from an EMBL/GenBank/DDBJ whole genome shotgun (WGS) entry which is preliminary data.</text>
</comment>
<accession>A0ABV5J6M9</accession>
<keyword evidence="2" id="KW-1185">Reference proteome</keyword>
<organism evidence="1 2">
    <name type="scientific">Echinicola jeungdonensis</name>
    <dbReference type="NCBI Taxonomy" id="709343"/>
    <lineage>
        <taxon>Bacteria</taxon>
        <taxon>Pseudomonadati</taxon>
        <taxon>Bacteroidota</taxon>
        <taxon>Cytophagia</taxon>
        <taxon>Cytophagales</taxon>
        <taxon>Cyclobacteriaceae</taxon>
        <taxon>Echinicola</taxon>
    </lineage>
</organism>
<dbReference type="Gene3D" id="3.90.550.10">
    <property type="entry name" value="Spore Coat Polysaccharide Biosynthesis Protein SpsA, Chain A"/>
    <property type="match status" value="1"/>
</dbReference>